<dbReference type="Gene3D" id="1.10.3720.10">
    <property type="entry name" value="MetI-like"/>
    <property type="match status" value="1"/>
</dbReference>
<evidence type="ECO:0000313" key="9">
    <source>
        <dbReference type="EMBL" id="WAH44631.1"/>
    </source>
</evidence>
<feature type="transmembrane region" description="Helical" evidence="7">
    <location>
        <begin position="238"/>
        <end position="260"/>
    </location>
</feature>
<evidence type="ECO:0000259" key="8">
    <source>
        <dbReference type="PROSITE" id="PS50928"/>
    </source>
</evidence>
<organism evidence="9 10">
    <name type="scientific">Alicyclobacillus fastidiosus</name>
    <dbReference type="NCBI Taxonomy" id="392011"/>
    <lineage>
        <taxon>Bacteria</taxon>
        <taxon>Bacillati</taxon>
        <taxon>Bacillota</taxon>
        <taxon>Bacilli</taxon>
        <taxon>Bacillales</taxon>
        <taxon>Alicyclobacillaceae</taxon>
        <taxon>Alicyclobacillus</taxon>
    </lineage>
</organism>
<reference evidence="9" key="1">
    <citation type="submission" date="2022-08" db="EMBL/GenBank/DDBJ databases">
        <title>Alicyclobacillus fastidiosus DSM 17978, complete genome.</title>
        <authorList>
            <person name="Wang Q."/>
            <person name="Cai R."/>
            <person name="Wang Z."/>
        </authorList>
    </citation>
    <scope>NUCLEOTIDE SEQUENCE</scope>
    <source>
        <strain evidence="9">DSM 17978</strain>
    </source>
</reference>
<protein>
    <submittedName>
        <fullName evidence="9">Carbohydrate ABC transporter permease</fullName>
    </submittedName>
</protein>
<evidence type="ECO:0000256" key="5">
    <source>
        <dbReference type="ARBA" id="ARBA00022989"/>
    </source>
</evidence>
<comment type="subcellular location">
    <subcellularLocation>
        <location evidence="1 7">Cell membrane</location>
        <topology evidence="1 7">Multi-pass membrane protein</topology>
    </subcellularLocation>
</comment>
<evidence type="ECO:0000256" key="2">
    <source>
        <dbReference type="ARBA" id="ARBA00022448"/>
    </source>
</evidence>
<keyword evidence="4 7" id="KW-0812">Transmembrane</keyword>
<keyword evidence="3" id="KW-1003">Cell membrane</keyword>
<dbReference type="CDD" id="cd06261">
    <property type="entry name" value="TM_PBP2"/>
    <property type="match status" value="1"/>
</dbReference>
<feature type="transmembrane region" description="Helical" evidence="7">
    <location>
        <begin position="137"/>
        <end position="156"/>
    </location>
</feature>
<dbReference type="PROSITE" id="PS50928">
    <property type="entry name" value="ABC_TM1"/>
    <property type="match status" value="1"/>
</dbReference>
<comment type="similarity">
    <text evidence="7">Belongs to the binding-protein-dependent transport system permease family.</text>
</comment>
<feature type="transmembrane region" description="Helical" evidence="7">
    <location>
        <begin position="193"/>
        <end position="218"/>
    </location>
</feature>
<keyword evidence="6 7" id="KW-0472">Membrane</keyword>
<dbReference type="SUPFAM" id="SSF161098">
    <property type="entry name" value="MetI-like"/>
    <property type="match status" value="1"/>
</dbReference>
<keyword evidence="5 7" id="KW-1133">Transmembrane helix</keyword>
<dbReference type="InterPro" id="IPR000515">
    <property type="entry name" value="MetI-like"/>
</dbReference>
<sequence length="275" mass="31061">MTRRMSRGLIYLVLIAGSVLMLLPFIWLIRSSLMSDGQIFKFPPEWVPHPFEWGNYVQSLTEAPFLTYFKNTMIIEIGVVPGTLLTAGVSAYSFARLRWKGKRVVFGLIISTLMLPYAVTLIPTFIMWKSIGAVNTFWPLIVPAWFGGGAFNVFLLRQFFLGIPRELDEAAYIDGATPWQVFWRVVVPLSKPAFIAVGIFTFIGVWNDFLSPIIYLNSDSKFTLALGLAQFLGQYQQQWGYLMAASTVVLLPIVILFFVLQRYFVQGITLTGSKG</sequence>
<evidence type="ECO:0000256" key="4">
    <source>
        <dbReference type="ARBA" id="ARBA00022692"/>
    </source>
</evidence>
<keyword evidence="10" id="KW-1185">Reference proteome</keyword>
<dbReference type="Proteomes" id="UP001164761">
    <property type="component" value="Chromosome"/>
</dbReference>
<dbReference type="InterPro" id="IPR035906">
    <property type="entry name" value="MetI-like_sf"/>
</dbReference>
<gene>
    <name evidence="9" type="ORF">NZD89_15480</name>
</gene>
<dbReference type="Pfam" id="PF00528">
    <property type="entry name" value="BPD_transp_1"/>
    <property type="match status" value="1"/>
</dbReference>
<feature type="transmembrane region" description="Helical" evidence="7">
    <location>
        <begin position="73"/>
        <end position="92"/>
    </location>
</feature>
<accession>A0ABY6ZR46</accession>
<feature type="domain" description="ABC transmembrane type-1" evidence="8">
    <location>
        <begin position="69"/>
        <end position="260"/>
    </location>
</feature>
<dbReference type="EMBL" id="CP104067">
    <property type="protein sequence ID" value="WAH44631.1"/>
    <property type="molecule type" value="Genomic_DNA"/>
</dbReference>
<evidence type="ECO:0000256" key="7">
    <source>
        <dbReference type="RuleBase" id="RU363032"/>
    </source>
</evidence>
<proteinExistence type="inferred from homology"/>
<keyword evidence="2 7" id="KW-0813">Transport</keyword>
<dbReference type="PANTHER" id="PTHR43744:SF12">
    <property type="entry name" value="ABC TRANSPORTER PERMEASE PROTEIN MG189-RELATED"/>
    <property type="match status" value="1"/>
</dbReference>
<feature type="transmembrane region" description="Helical" evidence="7">
    <location>
        <begin position="9"/>
        <end position="29"/>
    </location>
</feature>
<dbReference type="PANTHER" id="PTHR43744">
    <property type="entry name" value="ABC TRANSPORTER PERMEASE PROTEIN MG189-RELATED-RELATED"/>
    <property type="match status" value="1"/>
</dbReference>
<evidence type="ECO:0000256" key="6">
    <source>
        <dbReference type="ARBA" id="ARBA00023136"/>
    </source>
</evidence>
<feature type="transmembrane region" description="Helical" evidence="7">
    <location>
        <begin position="104"/>
        <end position="125"/>
    </location>
</feature>
<evidence type="ECO:0000313" key="10">
    <source>
        <dbReference type="Proteomes" id="UP001164761"/>
    </source>
</evidence>
<evidence type="ECO:0000256" key="3">
    <source>
        <dbReference type="ARBA" id="ARBA00022475"/>
    </source>
</evidence>
<dbReference type="RefSeq" id="WP_268008508.1">
    <property type="nucleotide sequence ID" value="NZ_BSUT01000001.1"/>
</dbReference>
<evidence type="ECO:0000256" key="1">
    <source>
        <dbReference type="ARBA" id="ARBA00004651"/>
    </source>
</evidence>
<name>A0ABY6ZR46_9BACL</name>